<keyword evidence="3" id="KW-1185">Reference proteome</keyword>
<dbReference type="InterPro" id="IPR052740">
    <property type="entry name" value="CE4"/>
</dbReference>
<sequence length="582" mass="61256">MPGAGSATTVSAGATSNSATLTAAASTPGKTAATPRITNPSATTGNPQSTAGNTVTAAASTPGNTAATPRITSPSATTGNPQSTAGNTVTAAASTPGNTAATPRITSPSATTGNPQSTAGNTVTAAASTSGNTAATSRITSPSATSGNPQSTAGNTVTAAASTPGNTAATPRTTSPSATTGNPQSTAGNTVTAAASTPGNTAATPRITSPSATTGNPQSTVGNTVTAAASTPGNTAATLRITSPSATTGNPPTTAALDLEAGCNDNVCRRPICSCATDIPPDGLTVNQVPQFVMLTFDDAVNVVNMKFYRELLEGARRKNRANGCGIAATFFVSHEYLDYAAVNELHSWGNEIALHSIRYDSTLVHQRSSHEQPIFPYTMDFGFQRGCNVYPCPQNTYPGLWLLPMNVLFRQQLPCAMADTCIPQPTSAKDTFEFLSALEQYTFLHIYAFTFWLPYSTRKLRRSNFEEFYTTNRAPFPVFLHEAYLRNPGRKQGYLQFVDWLLQKDDVYLVTASEVLDFMQNPRPLGVYNQLVCPGRRPVANSCPRPNTCPYKRTQLGGDRYLRICSRCPRKYPWVGNPLGN</sequence>
<feature type="compositionally biased region" description="Low complexity" evidence="1">
    <location>
        <begin position="167"/>
        <end position="180"/>
    </location>
</feature>
<feature type="compositionally biased region" description="Low complexity" evidence="1">
    <location>
        <begin position="117"/>
        <end position="137"/>
    </location>
</feature>
<comment type="caution">
    <text evidence="2">The sequence shown here is derived from an EMBL/GenBank/DDBJ whole genome shotgun (WGS) entry which is preliminary data.</text>
</comment>
<feature type="region of interest" description="Disordered" evidence="1">
    <location>
        <begin position="1"/>
        <end position="235"/>
    </location>
</feature>
<dbReference type="EMBL" id="JARKHS020031360">
    <property type="protein sequence ID" value="KAK8761277.1"/>
    <property type="molecule type" value="Genomic_DNA"/>
</dbReference>
<dbReference type="Proteomes" id="UP001321473">
    <property type="component" value="Unassembled WGS sequence"/>
</dbReference>
<dbReference type="InterPro" id="IPR011330">
    <property type="entry name" value="Glyco_hydro/deAcase_b/a-brl"/>
</dbReference>
<feature type="compositionally biased region" description="Polar residues" evidence="1">
    <location>
        <begin position="138"/>
        <end position="166"/>
    </location>
</feature>
<dbReference type="SUPFAM" id="SSF88713">
    <property type="entry name" value="Glycoside hydrolase/deacetylase"/>
    <property type="match status" value="1"/>
</dbReference>
<feature type="compositionally biased region" description="Low complexity" evidence="1">
    <location>
        <begin position="1"/>
        <end position="27"/>
    </location>
</feature>
<gene>
    <name evidence="2" type="ORF">V5799_027456</name>
</gene>
<evidence type="ECO:0008006" key="4">
    <source>
        <dbReference type="Google" id="ProtNLM"/>
    </source>
</evidence>
<dbReference type="PANTHER" id="PTHR45985">
    <property type="match status" value="1"/>
</dbReference>
<feature type="compositionally biased region" description="Polar residues" evidence="1">
    <location>
        <begin position="181"/>
        <end position="235"/>
    </location>
</feature>
<evidence type="ECO:0000313" key="3">
    <source>
        <dbReference type="Proteomes" id="UP001321473"/>
    </source>
</evidence>
<name>A0AAQ4DFN7_AMBAM</name>
<evidence type="ECO:0000313" key="2">
    <source>
        <dbReference type="EMBL" id="KAK8761277.1"/>
    </source>
</evidence>
<evidence type="ECO:0000256" key="1">
    <source>
        <dbReference type="SAM" id="MobiDB-lite"/>
    </source>
</evidence>
<dbReference type="AlphaFoldDB" id="A0AAQ4DFN7"/>
<organism evidence="2 3">
    <name type="scientific">Amblyomma americanum</name>
    <name type="common">Lone star tick</name>
    <dbReference type="NCBI Taxonomy" id="6943"/>
    <lineage>
        <taxon>Eukaryota</taxon>
        <taxon>Metazoa</taxon>
        <taxon>Ecdysozoa</taxon>
        <taxon>Arthropoda</taxon>
        <taxon>Chelicerata</taxon>
        <taxon>Arachnida</taxon>
        <taxon>Acari</taxon>
        <taxon>Parasitiformes</taxon>
        <taxon>Ixodida</taxon>
        <taxon>Ixodoidea</taxon>
        <taxon>Ixodidae</taxon>
        <taxon>Amblyomminae</taxon>
        <taxon>Amblyomma</taxon>
    </lineage>
</organism>
<reference evidence="2 3" key="1">
    <citation type="journal article" date="2023" name="Arcadia Sci">
        <title>De novo assembly of a long-read Amblyomma americanum tick genome.</title>
        <authorList>
            <person name="Chou S."/>
            <person name="Poskanzer K.E."/>
            <person name="Rollins M."/>
            <person name="Thuy-Boun P.S."/>
        </authorList>
    </citation>
    <scope>NUCLEOTIDE SEQUENCE [LARGE SCALE GENOMIC DNA]</scope>
    <source>
        <strain evidence="2">F_SG_1</strain>
        <tissue evidence="2">Salivary glands</tissue>
    </source>
</reference>
<dbReference type="PANTHER" id="PTHR45985:SF8">
    <property type="entry name" value="CHITIN DEACETYLASE-LIKE 9, ISOFORM A"/>
    <property type="match status" value="1"/>
</dbReference>
<feature type="compositionally biased region" description="Polar residues" evidence="1">
    <location>
        <begin position="36"/>
        <end position="116"/>
    </location>
</feature>
<protein>
    <recommendedName>
        <fullName evidence="4">Peritrophic membrane chitin binding protein</fullName>
    </recommendedName>
</protein>
<dbReference type="Gene3D" id="3.20.20.370">
    <property type="entry name" value="Glycoside hydrolase/deacetylase"/>
    <property type="match status" value="1"/>
</dbReference>
<accession>A0AAQ4DFN7</accession>
<dbReference type="GO" id="GO:0005975">
    <property type="term" value="P:carbohydrate metabolic process"/>
    <property type="evidence" value="ECO:0007669"/>
    <property type="project" value="InterPro"/>
</dbReference>
<proteinExistence type="predicted"/>